<evidence type="ECO:0000313" key="1">
    <source>
        <dbReference type="EMBL" id="CAA9486289.1"/>
    </source>
</evidence>
<gene>
    <name evidence="1" type="ORF">AVDCRST_MAG17-499</name>
</gene>
<reference evidence="1" key="1">
    <citation type="submission" date="2020-02" db="EMBL/GenBank/DDBJ databases">
        <authorList>
            <person name="Meier V. D."/>
        </authorList>
    </citation>
    <scope>NUCLEOTIDE SEQUENCE</scope>
    <source>
        <strain evidence="1">AVDCRST_MAG17</strain>
    </source>
</reference>
<accession>A0A6J4RZV2</accession>
<sequence length="35" mass="3883">GLDSPAFENGGDGGYLFDTNRDLRAWVIYPCRFGC</sequence>
<organism evidence="1">
    <name type="scientific">uncultured Solirubrobacterales bacterium</name>
    <dbReference type="NCBI Taxonomy" id="768556"/>
    <lineage>
        <taxon>Bacteria</taxon>
        <taxon>Bacillati</taxon>
        <taxon>Actinomycetota</taxon>
        <taxon>Thermoleophilia</taxon>
        <taxon>Solirubrobacterales</taxon>
        <taxon>environmental samples</taxon>
    </lineage>
</organism>
<protein>
    <submittedName>
        <fullName evidence="1">Uncharacterized protein</fullName>
    </submittedName>
</protein>
<name>A0A6J4RZV2_9ACTN</name>
<feature type="non-terminal residue" evidence="1">
    <location>
        <position position="1"/>
    </location>
</feature>
<proteinExistence type="predicted"/>
<dbReference type="AlphaFoldDB" id="A0A6J4RZV2"/>
<dbReference type="EMBL" id="CADCVV010000036">
    <property type="protein sequence ID" value="CAA9486289.1"/>
    <property type="molecule type" value="Genomic_DNA"/>
</dbReference>